<proteinExistence type="predicted"/>
<keyword evidence="3" id="KW-1185">Reference proteome</keyword>
<dbReference type="EMBL" id="KZ293422">
    <property type="protein sequence ID" value="PBK72536.1"/>
    <property type="molecule type" value="Genomic_DNA"/>
</dbReference>
<reference evidence="3" key="1">
    <citation type="journal article" date="2017" name="Nat. Ecol. Evol.">
        <title>Genome expansion and lineage-specific genetic innovations in the forest pathogenic fungi Armillaria.</title>
        <authorList>
            <person name="Sipos G."/>
            <person name="Prasanna A.N."/>
            <person name="Walter M.C."/>
            <person name="O'Connor E."/>
            <person name="Balint B."/>
            <person name="Krizsan K."/>
            <person name="Kiss B."/>
            <person name="Hess J."/>
            <person name="Varga T."/>
            <person name="Slot J."/>
            <person name="Riley R."/>
            <person name="Boka B."/>
            <person name="Rigling D."/>
            <person name="Barry K."/>
            <person name="Lee J."/>
            <person name="Mihaltcheva S."/>
            <person name="LaButti K."/>
            <person name="Lipzen A."/>
            <person name="Waldron R."/>
            <person name="Moloney N.M."/>
            <person name="Sperisen C."/>
            <person name="Kredics L."/>
            <person name="Vagvoelgyi C."/>
            <person name="Patrignani A."/>
            <person name="Fitzpatrick D."/>
            <person name="Nagy I."/>
            <person name="Doyle S."/>
            <person name="Anderson J.B."/>
            <person name="Grigoriev I.V."/>
            <person name="Gueldener U."/>
            <person name="Muensterkoetter M."/>
            <person name="Nagy L.G."/>
        </authorList>
    </citation>
    <scope>NUCLEOTIDE SEQUENCE [LARGE SCALE GENOMIC DNA]</scope>
    <source>
        <strain evidence="3">28-4</strain>
    </source>
</reference>
<feature type="region of interest" description="Disordered" evidence="1">
    <location>
        <begin position="46"/>
        <end position="67"/>
    </location>
</feature>
<evidence type="ECO:0000256" key="1">
    <source>
        <dbReference type="SAM" id="MobiDB-lite"/>
    </source>
</evidence>
<evidence type="ECO:0000313" key="2">
    <source>
        <dbReference type="EMBL" id="PBK72536.1"/>
    </source>
</evidence>
<organism evidence="2 3">
    <name type="scientific">Armillaria solidipes</name>
    <dbReference type="NCBI Taxonomy" id="1076256"/>
    <lineage>
        <taxon>Eukaryota</taxon>
        <taxon>Fungi</taxon>
        <taxon>Dikarya</taxon>
        <taxon>Basidiomycota</taxon>
        <taxon>Agaricomycotina</taxon>
        <taxon>Agaricomycetes</taxon>
        <taxon>Agaricomycetidae</taxon>
        <taxon>Agaricales</taxon>
        <taxon>Marasmiineae</taxon>
        <taxon>Physalacriaceae</taxon>
        <taxon>Armillaria</taxon>
    </lineage>
</organism>
<evidence type="ECO:0000313" key="3">
    <source>
        <dbReference type="Proteomes" id="UP000218334"/>
    </source>
</evidence>
<name>A0A2H3CB72_9AGAR</name>
<sequence>MAQKRGLDAGSTASPLPKRMRLALRICEALFQDNSSPPRTYGPLGILGPLLDGELQDEDEPPQDEDESCRKAYKFSEVSQTILQDRLGFHFSSLYDWTPQRLFCNVSSSKHYADDLEPLYNELETIYSTAEPDNQNAVTRQVTNAYLSFAFATIRKNRETDIKNAIKTRLEANPNLDVLSLMPTRIDVNSHEELFSAYLKSAEGARLPSTFSELSVEDKANYISWCNRNVMRRGILDIEGVKDTSHIRLFPEFNIDSGDKDASYRDRNDQEITLSGVVENAMLVFKTQDEEKVRNASSKFWHKHLHKAKSLEARLLFLKVGGEQDPFDPKPLIEASAQALALSTQFKRPNVRFVVTNSKDQWIIAHLYNPLDGGSPEVTSCPLQHGLFPSIPFYGHHGTKQSQAEAEQTWRYYVRAFYVTLLEWLLPESASAIPNPPRHEKPGSNI</sequence>
<protein>
    <submittedName>
        <fullName evidence="2">Uncharacterized protein</fullName>
    </submittedName>
</protein>
<dbReference type="AlphaFoldDB" id="A0A2H3CB72"/>
<feature type="compositionally biased region" description="Acidic residues" evidence="1">
    <location>
        <begin position="54"/>
        <end position="67"/>
    </location>
</feature>
<accession>A0A2H3CB72</accession>
<dbReference type="Proteomes" id="UP000218334">
    <property type="component" value="Unassembled WGS sequence"/>
</dbReference>
<gene>
    <name evidence="2" type="ORF">ARMSODRAFT_954253</name>
</gene>